<organism evidence="1 2">
    <name type="scientific">Cannabis sativa</name>
    <name type="common">Hemp</name>
    <name type="synonym">Marijuana</name>
    <dbReference type="NCBI Taxonomy" id="3483"/>
    <lineage>
        <taxon>Eukaryota</taxon>
        <taxon>Viridiplantae</taxon>
        <taxon>Streptophyta</taxon>
        <taxon>Embryophyta</taxon>
        <taxon>Tracheophyta</taxon>
        <taxon>Spermatophyta</taxon>
        <taxon>Magnoliopsida</taxon>
        <taxon>eudicotyledons</taxon>
        <taxon>Gunneridae</taxon>
        <taxon>Pentapetalae</taxon>
        <taxon>rosids</taxon>
        <taxon>fabids</taxon>
        <taxon>Rosales</taxon>
        <taxon>Cannabaceae</taxon>
        <taxon>Cannabis</taxon>
    </lineage>
</organism>
<dbReference type="AlphaFoldDB" id="A0A7J6G3J5"/>
<sequence length="266" mass="29538">MYLVNRILEIISLGIQYILKSRDTATQYRFKALHQLFKERKIERETLGFVGSADSGRGCSACYSAKVTRYGAPLLSCVDSLCQFKQLERSQGGGGPLKLVCPVNLIKVRLSLRSSGKPTGLDMQTLTERNSIQRPSKSLRLSLHQGTGHLLRCSIQLIQRIGLGKLPSLSSNGGLQNLHIPCFGINLFGQLKQRRVPTVPSIRCFKPRRQIIEYLIVIRRLTLFSALFVPFSTKGFLNITEQNTISNPGGSGQAPELIPITLDTIQ</sequence>
<reference evidence="1 2" key="1">
    <citation type="journal article" date="2020" name="bioRxiv">
        <title>Sequence and annotation of 42 cannabis genomes reveals extensive copy number variation in cannabinoid synthesis and pathogen resistance genes.</title>
        <authorList>
            <person name="Mckernan K.J."/>
            <person name="Helbert Y."/>
            <person name="Kane L.T."/>
            <person name="Ebling H."/>
            <person name="Zhang L."/>
            <person name="Liu B."/>
            <person name="Eaton Z."/>
            <person name="Mclaughlin S."/>
            <person name="Kingan S."/>
            <person name="Baybayan P."/>
            <person name="Concepcion G."/>
            <person name="Jordan M."/>
            <person name="Riva A."/>
            <person name="Barbazuk W."/>
            <person name="Harkins T."/>
        </authorList>
    </citation>
    <scope>NUCLEOTIDE SEQUENCE [LARGE SCALE GENOMIC DNA]</scope>
    <source>
        <strain evidence="2">cv. Jamaican Lion 4</strain>
        <tissue evidence="1">Leaf</tissue>
    </source>
</reference>
<comment type="caution">
    <text evidence="1">The sequence shown here is derived from an EMBL/GenBank/DDBJ whole genome shotgun (WGS) entry which is preliminary data.</text>
</comment>
<evidence type="ECO:0000313" key="1">
    <source>
        <dbReference type="EMBL" id="KAF4376629.1"/>
    </source>
</evidence>
<evidence type="ECO:0000313" key="2">
    <source>
        <dbReference type="Proteomes" id="UP000525078"/>
    </source>
</evidence>
<gene>
    <name evidence="1" type="ORF">F8388_025500</name>
</gene>
<dbReference type="EMBL" id="JAATIP010000084">
    <property type="protein sequence ID" value="KAF4376629.1"/>
    <property type="molecule type" value="Genomic_DNA"/>
</dbReference>
<dbReference type="Proteomes" id="UP000525078">
    <property type="component" value="Unassembled WGS sequence"/>
</dbReference>
<name>A0A7J6G3J5_CANSA</name>
<protein>
    <submittedName>
        <fullName evidence="1">Uncharacterized protein</fullName>
    </submittedName>
</protein>
<accession>A0A7J6G3J5</accession>
<proteinExistence type="predicted"/>